<dbReference type="AlphaFoldDB" id="A0A9P9E7H3"/>
<evidence type="ECO:0000313" key="2">
    <source>
        <dbReference type="EMBL" id="KAH7131381.1"/>
    </source>
</evidence>
<dbReference type="Gene3D" id="3.30.920.50">
    <property type="entry name" value="Beta-1,3-glucanase, C-terminal domain"/>
    <property type="match status" value="1"/>
</dbReference>
<comment type="caution">
    <text evidence="2">The sequence shown here is derived from an EMBL/GenBank/DDBJ whole genome shotgun (WGS) entry which is preliminary data.</text>
</comment>
<dbReference type="Proteomes" id="UP000717696">
    <property type="component" value="Unassembled WGS sequence"/>
</dbReference>
<gene>
    <name evidence="2" type="ORF">B0J13DRAFT_562468</name>
</gene>
<proteinExistence type="predicted"/>
<dbReference type="InterPro" id="IPR042517">
    <property type="entry name" value="Glyco_hydro_64_N_2"/>
</dbReference>
<dbReference type="InterPro" id="IPR037176">
    <property type="entry name" value="Osmotin/thaumatin-like_sf"/>
</dbReference>
<dbReference type="PROSITE" id="PS52006">
    <property type="entry name" value="GH64"/>
    <property type="match status" value="1"/>
</dbReference>
<dbReference type="PANTHER" id="PTHR38165:SF1">
    <property type="entry name" value="GLUCANASE B"/>
    <property type="match status" value="1"/>
</dbReference>
<dbReference type="Gene3D" id="2.60.110.10">
    <property type="entry name" value="Thaumatin"/>
    <property type="match status" value="1"/>
</dbReference>
<dbReference type="OrthoDB" id="5290283at2759"/>
<dbReference type="InterPro" id="IPR037398">
    <property type="entry name" value="Glyco_hydro_64_fam"/>
</dbReference>
<evidence type="ECO:0000313" key="3">
    <source>
        <dbReference type="Proteomes" id="UP000717696"/>
    </source>
</evidence>
<name>A0A9P9E7H3_9HYPO</name>
<dbReference type="Pfam" id="PF16483">
    <property type="entry name" value="Glyco_hydro_64"/>
    <property type="match status" value="1"/>
</dbReference>
<reference evidence="2" key="1">
    <citation type="journal article" date="2021" name="Nat. Commun.">
        <title>Genetic determinants of endophytism in the Arabidopsis root mycobiome.</title>
        <authorList>
            <person name="Mesny F."/>
            <person name="Miyauchi S."/>
            <person name="Thiergart T."/>
            <person name="Pickel B."/>
            <person name="Atanasova L."/>
            <person name="Karlsson M."/>
            <person name="Huettel B."/>
            <person name="Barry K.W."/>
            <person name="Haridas S."/>
            <person name="Chen C."/>
            <person name="Bauer D."/>
            <person name="Andreopoulos W."/>
            <person name="Pangilinan J."/>
            <person name="LaButti K."/>
            <person name="Riley R."/>
            <person name="Lipzen A."/>
            <person name="Clum A."/>
            <person name="Drula E."/>
            <person name="Henrissat B."/>
            <person name="Kohler A."/>
            <person name="Grigoriev I.V."/>
            <person name="Martin F.M."/>
            <person name="Hacquard S."/>
        </authorList>
    </citation>
    <scope>NUCLEOTIDE SEQUENCE</scope>
    <source>
        <strain evidence="2">MPI-CAGE-AT-0021</strain>
    </source>
</reference>
<accession>A0A9P9E7H3</accession>
<dbReference type="PANTHER" id="PTHR38165">
    <property type="match status" value="1"/>
</dbReference>
<feature type="domain" description="GH64" evidence="1">
    <location>
        <begin position="3"/>
        <end position="363"/>
    </location>
</feature>
<dbReference type="InterPro" id="IPR032477">
    <property type="entry name" value="Glyco_hydro_64"/>
</dbReference>
<dbReference type="EMBL" id="JAGMUU010000019">
    <property type="protein sequence ID" value="KAH7131381.1"/>
    <property type="molecule type" value="Genomic_DNA"/>
</dbReference>
<organism evidence="2 3">
    <name type="scientific">Dactylonectria estremocensis</name>
    <dbReference type="NCBI Taxonomy" id="1079267"/>
    <lineage>
        <taxon>Eukaryota</taxon>
        <taxon>Fungi</taxon>
        <taxon>Dikarya</taxon>
        <taxon>Ascomycota</taxon>
        <taxon>Pezizomycotina</taxon>
        <taxon>Sordariomycetes</taxon>
        <taxon>Hypocreomycetidae</taxon>
        <taxon>Hypocreales</taxon>
        <taxon>Nectriaceae</taxon>
        <taxon>Dactylonectria</taxon>
    </lineage>
</organism>
<evidence type="ECO:0000259" key="1">
    <source>
        <dbReference type="PROSITE" id="PS52006"/>
    </source>
</evidence>
<protein>
    <recommendedName>
        <fullName evidence="1">GH64 domain-containing protein</fullName>
    </recommendedName>
</protein>
<sequence>MTRLFLDIDLVNRTEAPMLYAHITGTRLDDGDGEMGPMMMNAAGQPYMLPSPGLDGQLVEVDHGIRIGRPGTKKRVRIPRLAGGRIYFSKNHKLTFRVNMGPALVEPSTLNKDDPNYGGHWTFVELTFNKTQVYANVSYVDFLSIPTALRLGNDAGEVSQVRGIPKGGITQVAKGLEKLGSPWNKLVVRSSTKSIIRILSMNSGHELYPELFGNFFDGYINKVWKHYETHELFVDTQNQWGVFTGQVQGGLLRFTGKFDFSFEKPTTKDVLTCDTGPFAVKVKPIDEEESARLAVGARVAAAFNRVTLLRNNKQPHGEKINTYYGVQPCNYYSKKVHRVSHAHRGYTFPYDDVSPSEDLNLSGHVNDPNPKVLMVIVGGFRK</sequence>
<keyword evidence="3" id="KW-1185">Reference proteome</keyword>